<dbReference type="AlphaFoldDB" id="A0A6M2DCB5"/>
<sequence>MLIRVYVLLFLVGSFSVVGGVIVNNICEIRPVMCNRTIEILIHIMDQMSHDANSLEITWVVVWKAQIYTPGATAFRGRI</sequence>
<accession>A0A6M2DCB5</accession>
<protein>
    <submittedName>
        <fullName evidence="2">Putative secreted protein ovary overexpressed</fullName>
    </submittedName>
</protein>
<dbReference type="EMBL" id="GHWJ01010563">
    <property type="protein sequence ID" value="NOV43300.1"/>
    <property type="molecule type" value="Transcribed_RNA"/>
</dbReference>
<keyword evidence="1" id="KW-0732">Signal</keyword>
<evidence type="ECO:0000256" key="1">
    <source>
        <dbReference type="SAM" id="SignalP"/>
    </source>
</evidence>
<evidence type="ECO:0000313" key="2">
    <source>
        <dbReference type="EMBL" id="NOV43300.1"/>
    </source>
</evidence>
<feature type="chain" id="PRO_5026817697" evidence="1">
    <location>
        <begin position="21"/>
        <end position="79"/>
    </location>
</feature>
<proteinExistence type="predicted"/>
<feature type="signal peptide" evidence="1">
    <location>
        <begin position="1"/>
        <end position="20"/>
    </location>
</feature>
<reference evidence="2" key="1">
    <citation type="submission" date="2019-09" db="EMBL/GenBank/DDBJ databases">
        <title>Organ-specific transcriptomic study of the physiology of the cattle tick, Rhipicephalus microplus.</title>
        <authorList>
            <person name="Tirloni L."/>
            <person name="Braz G."/>
            <person name="Gandara A.C.P."/>
            <person name="Sabadin G.A."/>
            <person name="da Silva R.M."/>
            <person name="Guizzo M.G."/>
            <person name="Machado J.A."/>
            <person name="Costa E.P."/>
            <person name="Gomes H.F."/>
            <person name="Moraes J."/>
            <person name="Mota M.B.S."/>
            <person name="Mesquita R.D."/>
            <person name="Alvarenga P.H."/>
            <person name="Alves F."/>
            <person name="Seixas A."/>
            <person name="da Fonseca R.N."/>
            <person name="Fogaca A."/>
            <person name="Logullo C."/>
            <person name="Tanaka A."/>
            <person name="Daffre S."/>
            <person name="Termignoni C."/>
            <person name="Vaz I.S.Jr."/>
            <person name="Oliveira P.L."/>
            <person name="Ribeiro J.M."/>
        </authorList>
    </citation>
    <scope>NUCLEOTIDE SEQUENCE</scope>
    <source>
        <strain evidence="2">Porto Alegre</strain>
    </source>
</reference>
<organism evidence="2">
    <name type="scientific">Rhipicephalus microplus</name>
    <name type="common">Cattle tick</name>
    <name type="synonym">Boophilus microplus</name>
    <dbReference type="NCBI Taxonomy" id="6941"/>
    <lineage>
        <taxon>Eukaryota</taxon>
        <taxon>Metazoa</taxon>
        <taxon>Ecdysozoa</taxon>
        <taxon>Arthropoda</taxon>
        <taxon>Chelicerata</taxon>
        <taxon>Arachnida</taxon>
        <taxon>Acari</taxon>
        <taxon>Parasitiformes</taxon>
        <taxon>Ixodida</taxon>
        <taxon>Ixodoidea</taxon>
        <taxon>Ixodidae</taxon>
        <taxon>Rhipicephalinae</taxon>
        <taxon>Rhipicephalus</taxon>
        <taxon>Boophilus</taxon>
    </lineage>
</organism>
<name>A0A6M2DCB5_RHIMP</name>